<evidence type="ECO:0000313" key="7">
    <source>
        <dbReference type="EMBL" id="QIK39216.1"/>
    </source>
</evidence>
<keyword evidence="3 4" id="KW-0408">Iron</keyword>
<evidence type="ECO:0000256" key="1">
    <source>
        <dbReference type="ARBA" id="ARBA00022617"/>
    </source>
</evidence>
<dbReference type="Pfam" id="PF00034">
    <property type="entry name" value="Cytochrom_C"/>
    <property type="match status" value="1"/>
</dbReference>
<protein>
    <submittedName>
        <fullName evidence="7">Sulfur oxidation c-type cytochrome SoxX</fullName>
    </submittedName>
</protein>
<gene>
    <name evidence="7" type="primary">soxX</name>
    <name evidence="7" type="ORF">GWK36_11235</name>
</gene>
<evidence type="ECO:0000256" key="4">
    <source>
        <dbReference type="PROSITE-ProRule" id="PRU00433"/>
    </source>
</evidence>
<organism evidence="7 8">
    <name type="scientific">Caldichromatium japonicum</name>
    <dbReference type="NCBI Taxonomy" id="2699430"/>
    <lineage>
        <taxon>Bacteria</taxon>
        <taxon>Pseudomonadati</taxon>
        <taxon>Pseudomonadota</taxon>
        <taxon>Gammaproteobacteria</taxon>
        <taxon>Chromatiales</taxon>
        <taxon>Chromatiaceae</taxon>
        <taxon>Caldichromatium</taxon>
    </lineage>
</organism>
<dbReference type="GO" id="GO:0020037">
    <property type="term" value="F:heme binding"/>
    <property type="evidence" value="ECO:0007669"/>
    <property type="project" value="InterPro"/>
</dbReference>
<dbReference type="PROSITE" id="PS51007">
    <property type="entry name" value="CYTC"/>
    <property type="match status" value="1"/>
</dbReference>
<keyword evidence="1 4" id="KW-0349">Heme</keyword>
<dbReference type="GO" id="GO:0046872">
    <property type="term" value="F:metal ion binding"/>
    <property type="evidence" value="ECO:0007669"/>
    <property type="project" value="UniProtKB-KW"/>
</dbReference>
<dbReference type="SUPFAM" id="SSF46626">
    <property type="entry name" value="Cytochrome c"/>
    <property type="match status" value="1"/>
</dbReference>
<evidence type="ECO:0000259" key="6">
    <source>
        <dbReference type="PROSITE" id="PS51007"/>
    </source>
</evidence>
<feature type="compositionally biased region" description="Acidic residues" evidence="5">
    <location>
        <begin position="12"/>
        <end position="22"/>
    </location>
</feature>
<dbReference type="EMBL" id="CP048029">
    <property type="protein sequence ID" value="QIK39216.1"/>
    <property type="molecule type" value="Genomic_DNA"/>
</dbReference>
<dbReference type="InterPro" id="IPR009056">
    <property type="entry name" value="Cyt_c-like_dom"/>
</dbReference>
<dbReference type="InterPro" id="IPR036909">
    <property type="entry name" value="Cyt_c-like_dom_sf"/>
</dbReference>
<dbReference type="KEGG" id="cjap:GWK36_11235"/>
<dbReference type="InterPro" id="IPR030999">
    <property type="entry name" value="Thiosulf_SoxX"/>
</dbReference>
<reference evidence="8" key="1">
    <citation type="submission" date="2020-01" db="EMBL/GenBank/DDBJ databases">
        <title>Caldichromatium gen. nov., sp. nov., a thermophilic purple sulfur bacterium member of the family Chromatiaceae isolated from Nakabusa hot spring, Japan.</title>
        <authorList>
            <person name="Saini M.K."/>
            <person name="Hanada S."/>
            <person name="Tank M."/>
        </authorList>
    </citation>
    <scope>NUCLEOTIDE SEQUENCE [LARGE SCALE GENOMIC DNA]</scope>
    <source>
        <strain evidence="8">No.7</strain>
    </source>
</reference>
<feature type="region of interest" description="Disordered" evidence="5">
    <location>
        <begin position="1"/>
        <end position="23"/>
    </location>
</feature>
<dbReference type="Gene3D" id="1.10.760.10">
    <property type="entry name" value="Cytochrome c-like domain"/>
    <property type="match status" value="1"/>
</dbReference>
<dbReference type="GO" id="GO:0009055">
    <property type="term" value="F:electron transfer activity"/>
    <property type="evidence" value="ECO:0007669"/>
    <property type="project" value="InterPro"/>
</dbReference>
<evidence type="ECO:0000256" key="5">
    <source>
        <dbReference type="SAM" id="MobiDB-lite"/>
    </source>
</evidence>
<keyword evidence="2 4" id="KW-0479">Metal-binding</keyword>
<dbReference type="AlphaFoldDB" id="A0A6G7VH60"/>
<dbReference type="NCBIfam" id="TIGR04485">
    <property type="entry name" value="thiosulf_SoxX"/>
    <property type="match status" value="1"/>
</dbReference>
<keyword evidence="8" id="KW-1185">Reference proteome</keyword>
<evidence type="ECO:0000256" key="3">
    <source>
        <dbReference type="ARBA" id="ARBA00023004"/>
    </source>
</evidence>
<feature type="domain" description="Cytochrome c" evidence="6">
    <location>
        <begin position="20"/>
        <end position="109"/>
    </location>
</feature>
<evidence type="ECO:0000313" key="8">
    <source>
        <dbReference type="Proteomes" id="UP000502699"/>
    </source>
</evidence>
<name>A0A6G7VH60_9GAMM</name>
<evidence type="ECO:0000256" key="2">
    <source>
        <dbReference type="ARBA" id="ARBA00022723"/>
    </source>
</evidence>
<dbReference type="Proteomes" id="UP000502699">
    <property type="component" value="Chromosome"/>
</dbReference>
<sequence length="109" mass="11803">MPLAAPLAGADLPEDINLDGDPEAGRQIAFDRSKGNCVSCHVITGVPSPGSIGPVLTAIQTRFPSKRELAKQIWDPMVRNPDAVMPPFGRHEILLPKEFADVVSFVWTL</sequence>
<accession>A0A6G7VH60</accession>
<proteinExistence type="predicted"/>
<feature type="compositionally biased region" description="Low complexity" evidence="5">
    <location>
        <begin position="1"/>
        <end position="11"/>
    </location>
</feature>